<evidence type="ECO:0000256" key="1">
    <source>
        <dbReference type="ARBA" id="ARBA00023015"/>
    </source>
</evidence>
<dbReference type="AlphaFoldDB" id="A0A1G5F4B6"/>
<dbReference type="InterPro" id="IPR011991">
    <property type="entry name" value="ArsR-like_HTH"/>
</dbReference>
<accession>A0A1G5F4B6</accession>
<proteinExistence type="predicted"/>
<dbReference type="GO" id="GO:0003677">
    <property type="term" value="F:DNA binding"/>
    <property type="evidence" value="ECO:0007669"/>
    <property type="project" value="UniProtKB-KW"/>
</dbReference>
<dbReference type="PANTHER" id="PTHR35790:SF4">
    <property type="entry name" value="HTH-TYPE TRANSCRIPTIONAL REGULATOR PCHR"/>
    <property type="match status" value="1"/>
</dbReference>
<dbReference type="Gene3D" id="1.10.10.10">
    <property type="entry name" value="Winged helix-like DNA-binding domain superfamily/Winged helix DNA-binding domain"/>
    <property type="match status" value="1"/>
</dbReference>
<dbReference type="InterPro" id="IPR052067">
    <property type="entry name" value="Metal_resp_HTH_trans_reg"/>
</dbReference>
<sequence length="150" mass="16901">MTTQNKNSLLVEFMVLVEKIIKGEKEPQQYIEGLSISRSEIHLMALIASSETVHISEIARILNVTKGAISKTVRKLEKKGLAAKHTDPANNSRILIRLTDQGINANAMHEKIHNEMNADFMAYYQSLDPQEVDTIVTFLRKAQGMSEKHL</sequence>
<dbReference type="SUPFAM" id="SSF46785">
    <property type="entry name" value="Winged helix' DNA-binding domain"/>
    <property type="match status" value="1"/>
</dbReference>
<dbReference type="STRING" id="419481.SAMN05216233_107127"/>
<dbReference type="Pfam" id="PF01047">
    <property type="entry name" value="MarR"/>
    <property type="match status" value="1"/>
</dbReference>
<dbReference type="SMART" id="SM00347">
    <property type="entry name" value="HTH_MARR"/>
    <property type="match status" value="1"/>
</dbReference>
<dbReference type="GO" id="GO:0003700">
    <property type="term" value="F:DNA-binding transcription factor activity"/>
    <property type="evidence" value="ECO:0007669"/>
    <property type="project" value="InterPro"/>
</dbReference>
<keyword evidence="1" id="KW-0805">Transcription regulation</keyword>
<evidence type="ECO:0000256" key="2">
    <source>
        <dbReference type="ARBA" id="ARBA00023125"/>
    </source>
</evidence>
<reference evidence="5 6" key="1">
    <citation type="submission" date="2016-10" db="EMBL/GenBank/DDBJ databases">
        <authorList>
            <person name="de Groot N.N."/>
        </authorList>
    </citation>
    <scope>NUCLEOTIDE SEQUENCE [LARGE SCALE GENOMIC DNA]</scope>
    <source>
        <strain evidence="5 6">AA1</strain>
    </source>
</reference>
<dbReference type="InterPro" id="IPR036390">
    <property type="entry name" value="WH_DNA-bd_sf"/>
</dbReference>
<keyword evidence="3" id="KW-0804">Transcription</keyword>
<dbReference type="PANTHER" id="PTHR35790">
    <property type="entry name" value="HTH-TYPE TRANSCRIPTIONAL REGULATOR PCHR"/>
    <property type="match status" value="1"/>
</dbReference>
<dbReference type="RefSeq" id="WP_092210773.1">
    <property type="nucleotide sequence ID" value="NZ_FMUX01000007.1"/>
</dbReference>
<gene>
    <name evidence="5" type="ORF">SAMN05216233_107127</name>
</gene>
<dbReference type="InterPro" id="IPR000835">
    <property type="entry name" value="HTH_MarR-typ"/>
</dbReference>
<organism evidence="5 6">
    <name type="scientific">Desulfoluna spongiiphila</name>
    <dbReference type="NCBI Taxonomy" id="419481"/>
    <lineage>
        <taxon>Bacteria</taxon>
        <taxon>Pseudomonadati</taxon>
        <taxon>Thermodesulfobacteriota</taxon>
        <taxon>Desulfobacteria</taxon>
        <taxon>Desulfobacterales</taxon>
        <taxon>Desulfolunaceae</taxon>
        <taxon>Desulfoluna</taxon>
    </lineage>
</organism>
<dbReference type="CDD" id="cd00090">
    <property type="entry name" value="HTH_ARSR"/>
    <property type="match status" value="1"/>
</dbReference>
<dbReference type="Proteomes" id="UP000198870">
    <property type="component" value="Unassembled WGS sequence"/>
</dbReference>
<feature type="domain" description="HTH marR-type" evidence="4">
    <location>
        <begin position="7"/>
        <end position="144"/>
    </location>
</feature>
<dbReference type="OrthoDB" id="3178168at2"/>
<keyword evidence="2 5" id="KW-0238">DNA-binding</keyword>
<dbReference type="PROSITE" id="PS50995">
    <property type="entry name" value="HTH_MARR_2"/>
    <property type="match status" value="1"/>
</dbReference>
<evidence type="ECO:0000313" key="5">
    <source>
        <dbReference type="EMBL" id="SCY34024.1"/>
    </source>
</evidence>
<evidence type="ECO:0000259" key="4">
    <source>
        <dbReference type="PROSITE" id="PS50995"/>
    </source>
</evidence>
<dbReference type="InterPro" id="IPR036388">
    <property type="entry name" value="WH-like_DNA-bd_sf"/>
</dbReference>
<protein>
    <submittedName>
        <fullName evidence="5">DNA-binding transcriptional regulator, MarR family</fullName>
    </submittedName>
</protein>
<dbReference type="EMBL" id="FMUX01000007">
    <property type="protein sequence ID" value="SCY34024.1"/>
    <property type="molecule type" value="Genomic_DNA"/>
</dbReference>
<evidence type="ECO:0000256" key="3">
    <source>
        <dbReference type="ARBA" id="ARBA00023163"/>
    </source>
</evidence>
<name>A0A1G5F4B6_9BACT</name>
<evidence type="ECO:0000313" key="6">
    <source>
        <dbReference type="Proteomes" id="UP000198870"/>
    </source>
</evidence>
<keyword evidence="6" id="KW-1185">Reference proteome</keyword>